<dbReference type="KEGG" id="mic:Mic7113_1728"/>
<keyword evidence="3" id="KW-1185">Reference proteome</keyword>
<reference evidence="2 3" key="1">
    <citation type="submission" date="2012-06" db="EMBL/GenBank/DDBJ databases">
        <title>Finished chromosome of genome of Microcoleus sp. PCC 7113.</title>
        <authorList>
            <consortium name="US DOE Joint Genome Institute"/>
            <person name="Gugger M."/>
            <person name="Coursin T."/>
            <person name="Rippka R."/>
            <person name="Tandeau De Marsac N."/>
            <person name="Huntemann M."/>
            <person name="Wei C.-L."/>
            <person name="Han J."/>
            <person name="Detter J.C."/>
            <person name="Han C."/>
            <person name="Tapia R."/>
            <person name="Chen A."/>
            <person name="Kyrpides N."/>
            <person name="Mavromatis K."/>
            <person name="Markowitz V."/>
            <person name="Szeto E."/>
            <person name="Ivanova N."/>
            <person name="Pagani I."/>
            <person name="Pati A."/>
            <person name="Goodwin L."/>
            <person name="Nordberg H.P."/>
            <person name="Cantor M.N."/>
            <person name="Hua S.X."/>
            <person name="Woyke T."/>
            <person name="Kerfeld C.A."/>
        </authorList>
    </citation>
    <scope>NUCLEOTIDE SEQUENCE [LARGE SCALE GENOMIC DNA]</scope>
    <source>
        <strain evidence="2 3">PCC 7113</strain>
    </source>
</reference>
<dbReference type="Proteomes" id="UP000010471">
    <property type="component" value="Chromosome"/>
</dbReference>
<sequence length="176" mass="20229">MIMKSSINTSLTWKTTLSFVTLATLLILLIGWLIKNQVLPVKTVIDYSAWETNFIQFWIWVAIGVGLLLPGIAFLVWLRYPEPRKILGFYLLVLLVQIITEQILSSILFPSLLVIIGTIYTIYRIWQLWQSQQVVNKNTQLNTFSPKVLNSLLHLLLLFWSINLAVLLVLCFPAIV</sequence>
<accession>K9WCT0</accession>
<feature type="transmembrane region" description="Helical" evidence="1">
    <location>
        <begin position="90"/>
        <end position="123"/>
    </location>
</feature>
<dbReference type="eggNOG" id="ENOG5033977">
    <property type="taxonomic scope" value="Bacteria"/>
</dbReference>
<dbReference type="EMBL" id="CP003630">
    <property type="protein sequence ID" value="AFZ17591.1"/>
    <property type="molecule type" value="Genomic_DNA"/>
</dbReference>
<evidence type="ECO:0000256" key="1">
    <source>
        <dbReference type="SAM" id="Phobius"/>
    </source>
</evidence>
<proteinExistence type="predicted"/>
<evidence type="ECO:0000313" key="3">
    <source>
        <dbReference type="Proteomes" id="UP000010471"/>
    </source>
</evidence>
<organism evidence="2 3">
    <name type="scientific">Allocoleopsis franciscana PCC 7113</name>
    <dbReference type="NCBI Taxonomy" id="1173027"/>
    <lineage>
        <taxon>Bacteria</taxon>
        <taxon>Bacillati</taxon>
        <taxon>Cyanobacteriota</taxon>
        <taxon>Cyanophyceae</taxon>
        <taxon>Coleofasciculales</taxon>
        <taxon>Coleofasciculaceae</taxon>
        <taxon>Allocoleopsis</taxon>
        <taxon>Allocoleopsis franciscana</taxon>
    </lineage>
</organism>
<gene>
    <name evidence="2" type="ORF">Mic7113_1728</name>
</gene>
<name>K9WCT0_9CYAN</name>
<keyword evidence="1" id="KW-1133">Transmembrane helix</keyword>
<feature type="transmembrane region" description="Helical" evidence="1">
    <location>
        <begin position="152"/>
        <end position="175"/>
    </location>
</feature>
<keyword evidence="1" id="KW-0812">Transmembrane</keyword>
<dbReference type="AlphaFoldDB" id="K9WCT0"/>
<evidence type="ECO:0000313" key="2">
    <source>
        <dbReference type="EMBL" id="AFZ17591.1"/>
    </source>
</evidence>
<dbReference type="HOGENOM" id="CLU_1590985_0_0_3"/>
<keyword evidence="1" id="KW-0472">Membrane</keyword>
<feature type="transmembrane region" description="Helical" evidence="1">
    <location>
        <begin position="54"/>
        <end position="78"/>
    </location>
</feature>
<protein>
    <submittedName>
        <fullName evidence="2">Uncharacterized protein</fullName>
    </submittedName>
</protein>
<feature type="transmembrane region" description="Helical" evidence="1">
    <location>
        <begin position="12"/>
        <end position="34"/>
    </location>
</feature>